<feature type="region of interest" description="Disordered" evidence="2">
    <location>
        <begin position="324"/>
        <end position="597"/>
    </location>
</feature>
<feature type="compositionally biased region" description="Basic and acidic residues" evidence="2">
    <location>
        <begin position="349"/>
        <end position="358"/>
    </location>
</feature>
<feature type="coiled-coil region" evidence="1">
    <location>
        <begin position="663"/>
        <end position="690"/>
    </location>
</feature>
<feature type="region of interest" description="Disordered" evidence="2">
    <location>
        <begin position="837"/>
        <end position="897"/>
    </location>
</feature>
<protein>
    <submittedName>
        <fullName evidence="3">Uncharacterized protein</fullName>
    </submittedName>
</protein>
<feature type="compositionally biased region" description="Polar residues" evidence="2">
    <location>
        <begin position="379"/>
        <end position="394"/>
    </location>
</feature>
<feature type="compositionally biased region" description="Basic and acidic residues" evidence="2">
    <location>
        <begin position="632"/>
        <end position="646"/>
    </location>
</feature>
<feature type="compositionally biased region" description="Polar residues" evidence="2">
    <location>
        <begin position="324"/>
        <end position="335"/>
    </location>
</feature>
<feature type="compositionally biased region" description="Basic residues" evidence="2">
    <location>
        <begin position="434"/>
        <end position="445"/>
    </location>
</feature>
<dbReference type="Proteomes" id="UP001303115">
    <property type="component" value="Unassembled WGS sequence"/>
</dbReference>
<evidence type="ECO:0000313" key="3">
    <source>
        <dbReference type="EMBL" id="KAK4035321.1"/>
    </source>
</evidence>
<reference evidence="4" key="1">
    <citation type="journal article" date="2023" name="Mol. Phylogenet. Evol.">
        <title>Genome-scale phylogeny and comparative genomics of the fungal order Sordariales.</title>
        <authorList>
            <person name="Hensen N."/>
            <person name="Bonometti L."/>
            <person name="Westerberg I."/>
            <person name="Brannstrom I.O."/>
            <person name="Guillou S."/>
            <person name="Cros-Aarteil S."/>
            <person name="Calhoun S."/>
            <person name="Haridas S."/>
            <person name="Kuo A."/>
            <person name="Mondo S."/>
            <person name="Pangilinan J."/>
            <person name="Riley R."/>
            <person name="LaButti K."/>
            <person name="Andreopoulos B."/>
            <person name="Lipzen A."/>
            <person name="Chen C."/>
            <person name="Yan M."/>
            <person name="Daum C."/>
            <person name="Ng V."/>
            <person name="Clum A."/>
            <person name="Steindorff A."/>
            <person name="Ohm R.A."/>
            <person name="Martin F."/>
            <person name="Silar P."/>
            <person name="Natvig D.O."/>
            <person name="Lalanne C."/>
            <person name="Gautier V."/>
            <person name="Ament-Velasquez S.L."/>
            <person name="Kruys A."/>
            <person name="Hutchinson M.I."/>
            <person name="Powell A.J."/>
            <person name="Barry K."/>
            <person name="Miller A.N."/>
            <person name="Grigoriev I.V."/>
            <person name="Debuchy R."/>
            <person name="Gladieux P."/>
            <person name="Hiltunen Thoren M."/>
            <person name="Johannesson H."/>
        </authorList>
    </citation>
    <scope>NUCLEOTIDE SEQUENCE [LARGE SCALE GENOMIC DNA]</scope>
    <source>
        <strain evidence="4">CBS 284.82</strain>
    </source>
</reference>
<evidence type="ECO:0000256" key="2">
    <source>
        <dbReference type="SAM" id="MobiDB-lite"/>
    </source>
</evidence>
<dbReference type="AlphaFoldDB" id="A0AAN6SNW0"/>
<feature type="compositionally biased region" description="Basic residues" evidence="2">
    <location>
        <begin position="359"/>
        <end position="378"/>
    </location>
</feature>
<feature type="compositionally biased region" description="Basic and acidic residues" evidence="2">
    <location>
        <begin position="610"/>
        <end position="625"/>
    </location>
</feature>
<keyword evidence="4" id="KW-1185">Reference proteome</keyword>
<feature type="compositionally biased region" description="Basic and acidic residues" evidence="2">
    <location>
        <begin position="446"/>
        <end position="571"/>
    </location>
</feature>
<gene>
    <name evidence="3" type="ORF">C8A01DRAFT_38222</name>
</gene>
<dbReference type="EMBL" id="MU854448">
    <property type="protein sequence ID" value="KAK4035321.1"/>
    <property type="molecule type" value="Genomic_DNA"/>
</dbReference>
<keyword evidence="1" id="KW-0175">Coiled coil</keyword>
<name>A0AAN6SNW0_9PEZI</name>
<sequence length="918" mass="103489">MTDPGTQPTHSGLLAPQEPWLKYDGFNNCEWLIKEPLAMEWVDKVQELGLAPPDLPKFPFFIFGPVELVERARNIGASALDGALSTCRAALADPTTQHQGIEHHEVLAWSLSKSSQHFRSILKEARERHIKQGIQLDMEDTLPEVVELTDLNTLDKLEEFVRNPENLGVVSFAAILLGLNWCRACRSPGTVLFLEDVQRMALEQPGAGNGYCAAVPVRHSALNAGALLIALNFYHFDRLKMVPANIDENCSRWSGSPELVKLRNQVMHELHATGRGVLVRELIRCRFAVEKWFQNAPRPLETADIPGTGVVAHDLHMLLQGNTTQPEAQTEAEQSATVDVVEEEEPETDKEPETEKAERRKAKKAVKNKRRKEPKRQRQAVQQASTGLSTTAPVTNMEAGAVIEAGVPGSSEAPDDNASELSAEDGNKHDEKMRRKAKGQRRKERRRLEREAKEEKKRAQGEASSRAREERRRQEEERRKKEHERQFEENRRRWEEPRRRQQENEARLAKKVRLAEEARPVDEARMAETTEAHSTKASRRSETRPISEAAEAHRVGQDEVAHLAEEERAARLVEAADTLSGKGAEGSGGQKARIAKEHEIRPAEEVRIAEDAHRAEVRRGKEPQRAKHGRRAREAEEDRSKKAEEVRAKPKWHRNWREFLERAHEQEQAYKELGEAISQLEEGYARAEEAWRRIRAGHASFHEARQALHAFQLSQAYGFFPVMMPAHASQHSQQLQSSEQFQPVQLAQTAQPAPDLPPAQGLQHAHTAQPMPIFHHQPDYAFQHAQPAPPIPVPKLQAEPGFYNAQEPQAVHAPVPAQHHQPAYAFQQNPFILQPAEQPVHAQSQHVPGSEELQTTTTSALQNPIEPAANWDSGVRADNSTPEPAIKQGVWDPESLYNRVPRNLAHSRARSVDRGEFA</sequence>
<organism evidence="3 4">
    <name type="scientific">Parachaetomium inaequale</name>
    <dbReference type="NCBI Taxonomy" id="2588326"/>
    <lineage>
        <taxon>Eukaryota</taxon>
        <taxon>Fungi</taxon>
        <taxon>Dikarya</taxon>
        <taxon>Ascomycota</taxon>
        <taxon>Pezizomycotina</taxon>
        <taxon>Sordariomycetes</taxon>
        <taxon>Sordariomycetidae</taxon>
        <taxon>Sordariales</taxon>
        <taxon>Chaetomiaceae</taxon>
        <taxon>Parachaetomium</taxon>
    </lineage>
</organism>
<feature type="region of interest" description="Disordered" evidence="2">
    <location>
        <begin position="610"/>
        <end position="646"/>
    </location>
</feature>
<feature type="compositionally biased region" description="Low complexity" evidence="2">
    <location>
        <begin position="730"/>
        <end position="745"/>
    </location>
</feature>
<accession>A0AAN6SNW0</accession>
<comment type="caution">
    <text evidence="3">The sequence shown here is derived from an EMBL/GenBank/DDBJ whole genome shotgun (WGS) entry which is preliminary data.</text>
</comment>
<feature type="compositionally biased region" description="Polar residues" evidence="2">
    <location>
        <begin position="841"/>
        <end position="862"/>
    </location>
</feature>
<evidence type="ECO:0000313" key="4">
    <source>
        <dbReference type="Proteomes" id="UP001303115"/>
    </source>
</evidence>
<feature type="region of interest" description="Disordered" evidence="2">
    <location>
        <begin position="730"/>
        <end position="765"/>
    </location>
</feature>
<proteinExistence type="predicted"/>
<evidence type="ECO:0000256" key="1">
    <source>
        <dbReference type="SAM" id="Coils"/>
    </source>
</evidence>